<sequence length="61" mass="6752">MILAALNLASDYYSHSVENGGKEVGEESIGSYRVSYRGTGGNQRTGNRDWQVVNAYAKRRV</sequence>
<reference evidence="1 2" key="1">
    <citation type="journal article" date="2018" name="Biodegradation">
        <title>1,4-Dioxane degradation characteristics of Rhodococcus aetherivorans JCM 14343.</title>
        <authorList>
            <person name="Inoue D."/>
            <person name="Tsunoda T."/>
            <person name="Yamamoto N."/>
            <person name="Ike M."/>
            <person name="Sei K."/>
        </authorList>
    </citation>
    <scope>NUCLEOTIDE SEQUENCE [LARGE SCALE GENOMIC DNA]</scope>
    <source>
        <strain evidence="1 2">JCM 14343</strain>
    </source>
</reference>
<name>A0ABQ0YQL7_9NOCA</name>
<dbReference type="EMBL" id="BLAH01000096">
    <property type="protein sequence ID" value="GES38690.1"/>
    <property type="molecule type" value="Genomic_DNA"/>
</dbReference>
<keyword evidence="2" id="KW-1185">Reference proteome</keyword>
<evidence type="ECO:0000313" key="2">
    <source>
        <dbReference type="Proteomes" id="UP000325466"/>
    </source>
</evidence>
<evidence type="ECO:0000313" key="1">
    <source>
        <dbReference type="EMBL" id="GES38690.1"/>
    </source>
</evidence>
<comment type="caution">
    <text evidence="1">The sequence shown here is derived from an EMBL/GenBank/DDBJ whole genome shotgun (WGS) entry which is preliminary data.</text>
</comment>
<accession>A0ABQ0YQL7</accession>
<protein>
    <submittedName>
        <fullName evidence="1">Uncharacterized protein</fullName>
    </submittedName>
</protein>
<proteinExistence type="predicted"/>
<organism evidence="1 2">
    <name type="scientific">Rhodococcus aetherivorans</name>
    <dbReference type="NCBI Taxonomy" id="191292"/>
    <lineage>
        <taxon>Bacteria</taxon>
        <taxon>Bacillati</taxon>
        <taxon>Actinomycetota</taxon>
        <taxon>Actinomycetes</taxon>
        <taxon>Mycobacteriales</taxon>
        <taxon>Nocardiaceae</taxon>
        <taxon>Rhodococcus</taxon>
    </lineage>
</organism>
<gene>
    <name evidence="1" type="ORF">RAJCM14343_3955</name>
</gene>
<dbReference type="Proteomes" id="UP000325466">
    <property type="component" value="Unassembled WGS sequence"/>
</dbReference>